<dbReference type="EMBL" id="MN740781">
    <property type="protein sequence ID" value="QHU11330.1"/>
    <property type="molecule type" value="Genomic_DNA"/>
</dbReference>
<name>A0A6C0K3F5_9ZZZZ</name>
<protein>
    <submittedName>
        <fullName evidence="1">Uncharacterized protein</fullName>
    </submittedName>
</protein>
<reference evidence="1" key="1">
    <citation type="journal article" date="2020" name="Nature">
        <title>Giant virus diversity and host interactions through global metagenomics.</title>
        <authorList>
            <person name="Schulz F."/>
            <person name="Roux S."/>
            <person name="Paez-Espino D."/>
            <person name="Jungbluth S."/>
            <person name="Walsh D.A."/>
            <person name="Denef V.J."/>
            <person name="McMahon K.D."/>
            <person name="Konstantinidis K.T."/>
            <person name="Eloe-Fadrosh E.A."/>
            <person name="Kyrpides N.C."/>
            <person name="Woyke T."/>
        </authorList>
    </citation>
    <scope>NUCLEOTIDE SEQUENCE</scope>
    <source>
        <strain evidence="1">GVMAG-S-1101165-84</strain>
    </source>
</reference>
<dbReference type="AlphaFoldDB" id="A0A6C0K3F5"/>
<organism evidence="1">
    <name type="scientific">viral metagenome</name>
    <dbReference type="NCBI Taxonomy" id="1070528"/>
    <lineage>
        <taxon>unclassified sequences</taxon>
        <taxon>metagenomes</taxon>
        <taxon>organismal metagenomes</taxon>
    </lineage>
</organism>
<sequence>MGRTRKASRKVSMTLAGTRSRRVVPLSAKATNYKRVQETLRIRKLARGMKKLADGYRRGIVDAAKLAKQRQARELAFVAAIATLQQELSDLADNPVNNASVNALTAGMAGLPVAQRPVARVLPAVPEENAASVLARNLERFSIGR</sequence>
<proteinExistence type="predicted"/>
<evidence type="ECO:0000313" key="1">
    <source>
        <dbReference type="EMBL" id="QHU11330.1"/>
    </source>
</evidence>
<accession>A0A6C0K3F5</accession>